<proteinExistence type="predicted"/>
<dbReference type="PANTHER" id="PTHR38441">
    <property type="entry name" value="INTEGRAL MEMBRANE PROTEIN-RELATED"/>
    <property type="match status" value="1"/>
</dbReference>
<feature type="region of interest" description="Disordered" evidence="1">
    <location>
        <begin position="1"/>
        <end position="21"/>
    </location>
</feature>
<dbReference type="AlphaFoldDB" id="A0A1Q9LQI3"/>
<feature type="transmembrane region" description="Helical" evidence="2">
    <location>
        <begin position="56"/>
        <end position="78"/>
    </location>
</feature>
<accession>A0A1Q9LQI3</accession>
<name>A0A1Q9LQI3_9PSEU</name>
<reference evidence="3 4" key="1">
    <citation type="submission" date="2016-10" db="EMBL/GenBank/DDBJ databases">
        <title>The Draft Genome Sequence of Actinokineospora bangkokensis 44EHWT reveals the biosynthetic pathway of antifungal compounds Thailandins with unusual extender unit butylmalonyl-CoA.</title>
        <authorList>
            <person name="Greule A."/>
            <person name="Intra B."/>
            <person name="Flemming S."/>
            <person name="Rommel M.G."/>
            <person name="Panbangred W."/>
            <person name="Bechthold A."/>
        </authorList>
    </citation>
    <scope>NUCLEOTIDE SEQUENCE [LARGE SCALE GENOMIC DNA]</scope>
    <source>
        <strain evidence="3 4">44EHW</strain>
    </source>
</reference>
<evidence type="ECO:0008006" key="5">
    <source>
        <dbReference type="Google" id="ProtNLM"/>
    </source>
</evidence>
<protein>
    <recommendedName>
        <fullName evidence="5">Clumping factor B</fullName>
    </recommendedName>
</protein>
<keyword evidence="2" id="KW-1133">Transmembrane helix</keyword>
<organism evidence="3 4">
    <name type="scientific">Actinokineospora bangkokensis</name>
    <dbReference type="NCBI Taxonomy" id="1193682"/>
    <lineage>
        <taxon>Bacteria</taxon>
        <taxon>Bacillati</taxon>
        <taxon>Actinomycetota</taxon>
        <taxon>Actinomycetes</taxon>
        <taxon>Pseudonocardiales</taxon>
        <taxon>Pseudonocardiaceae</taxon>
        <taxon>Actinokineospora</taxon>
    </lineage>
</organism>
<evidence type="ECO:0000313" key="4">
    <source>
        <dbReference type="Proteomes" id="UP000186040"/>
    </source>
</evidence>
<gene>
    <name evidence="3" type="ORF">BJP25_10910</name>
</gene>
<evidence type="ECO:0000313" key="3">
    <source>
        <dbReference type="EMBL" id="OLR94280.1"/>
    </source>
</evidence>
<dbReference type="STRING" id="1193682.BJP25_10910"/>
<dbReference type="Pfam" id="PF04341">
    <property type="entry name" value="DUF485"/>
    <property type="match status" value="1"/>
</dbReference>
<keyword evidence="2" id="KW-0472">Membrane</keyword>
<keyword evidence="2" id="KW-0812">Transmembrane</keyword>
<evidence type="ECO:0000256" key="1">
    <source>
        <dbReference type="SAM" id="MobiDB-lite"/>
    </source>
</evidence>
<dbReference type="InterPro" id="IPR007436">
    <property type="entry name" value="DUF485"/>
</dbReference>
<dbReference type="EMBL" id="MKQR01000007">
    <property type="protein sequence ID" value="OLR94280.1"/>
    <property type="molecule type" value="Genomic_DNA"/>
</dbReference>
<dbReference type="RefSeq" id="WP_075973663.1">
    <property type="nucleotide sequence ID" value="NZ_MKQR01000007.1"/>
</dbReference>
<dbReference type="PANTHER" id="PTHR38441:SF1">
    <property type="entry name" value="MEMBRANE PROTEIN"/>
    <property type="match status" value="1"/>
</dbReference>
<evidence type="ECO:0000256" key="2">
    <source>
        <dbReference type="SAM" id="Phobius"/>
    </source>
</evidence>
<feature type="transmembrane region" description="Helical" evidence="2">
    <location>
        <begin position="84"/>
        <end position="112"/>
    </location>
</feature>
<comment type="caution">
    <text evidence="3">The sequence shown here is derived from an EMBL/GenBank/DDBJ whole genome shotgun (WGS) entry which is preliminary data.</text>
</comment>
<dbReference type="Proteomes" id="UP000186040">
    <property type="component" value="Unassembled WGS sequence"/>
</dbReference>
<keyword evidence="4" id="KW-1185">Reference proteome</keyword>
<dbReference type="OrthoDB" id="3543412at2"/>
<sequence>MTGVATPPTPRRGAPRGEPGGATFGGIDAPAAAGPDLAALRDTPAFTALRSRFRRFAFPMTALFLAWYLGYVLLAAFAPQVMAIRVAGAVTVGLLLGLAQFASTLAITLGYARWARRRLDPLAAEVRAAAAARR</sequence>